<feature type="region of interest" description="Disordered" evidence="1">
    <location>
        <begin position="474"/>
        <end position="507"/>
    </location>
</feature>
<dbReference type="EMBL" id="KQ086217">
    <property type="protein sequence ID" value="KLO06318.1"/>
    <property type="molecule type" value="Genomic_DNA"/>
</dbReference>
<dbReference type="PROSITE" id="PS51767">
    <property type="entry name" value="PEPTIDASE_A1"/>
    <property type="match status" value="1"/>
</dbReference>
<keyword evidence="3" id="KW-0732">Signal</keyword>
<dbReference type="GO" id="GO:0006508">
    <property type="term" value="P:proteolysis"/>
    <property type="evidence" value="ECO:0007669"/>
    <property type="project" value="UniProtKB-KW"/>
</dbReference>
<keyword evidence="2" id="KW-0812">Transmembrane</keyword>
<dbReference type="GO" id="GO:0008233">
    <property type="term" value="F:peptidase activity"/>
    <property type="evidence" value="ECO:0007669"/>
    <property type="project" value="UniProtKB-KW"/>
</dbReference>
<name>A0A0H2R9Z6_9AGAM</name>
<sequence>MSLSGLVLLALLAVARAQSGFNPAPLSTVKIPLSVDRNLRYTADVNMSSSPDTQRFRFALAANTGYTSVAGTSCSTCDNVPAYNRTLSASVQSFPGSKNVTLGTQSVVGNFIKENCGLREVNGTAWQYPNQTIIVANDSSLFSDLTSGIVGLGTNANGATGDFDDTIYGGWLIRNPTQNNFSFGMALSAPKFDSETSEGNGGHIDWVVPDHSAYTGTVATRNAMVSSGSSSSTDVVSNSFGLTDNDWVIEMDGWAATLGGASVSNSTSVQALLEPLFPSIYFPASQANLLYAGISGAQQLPTPQNGGQVWSIPCDTQMQVGFQFGQNFLLDQEVLVIDSGNGTCTGAIQGWPDETTDSYLLGGSFISGFYVIFIIGRPGSGVPNSVSIANRFQQSSKTNVGAIVGGVVGGVVFIAAVGLAIFYLVVRKRRIQRRAPSAIAKEEAAAAAASMGGMEKYYDEHGAAQYANPLRNSYASRSGLPTPPHSAFTTTSSHPLLPEAQSPVSPLLNVPGSPTPMAAMTYVTPMGATALSSRGNYNPSEAGSHVARSSTMYTTADGQNITIDPFMMPPSAQHSPSSAGFSQSTKGQQSPSWQGHTDASSATSHDAQLINFGPSGSSAASEQGSVRPYGAQAIPLAPPPMSRKYAEAIASGDAPRSIPRQLETPAPPYSQNSAVSESETLLD</sequence>
<accession>A0A0H2R9Z6</accession>
<keyword evidence="2" id="KW-1133">Transmembrane helix</keyword>
<keyword evidence="2" id="KW-0472">Membrane</keyword>
<dbReference type="InterPro" id="IPR033121">
    <property type="entry name" value="PEPTIDASE_A1"/>
</dbReference>
<gene>
    <name evidence="5" type="ORF">SCHPADRAFT_946189</name>
</gene>
<feature type="chain" id="PRO_5005201785" evidence="3">
    <location>
        <begin position="18"/>
        <end position="683"/>
    </location>
</feature>
<dbReference type="STRING" id="27342.A0A0H2R9Z6"/>
<dbReference type="InterPro" id="IPR021109">
    <property type="entry name" value="Peptidase_aspartic_dom_sf"/>
</dbReference>
<dbReference type="SUPFAM" id="SSF50630">
    <property type="entry name" value="Acid proteases"/>
    <property type="match status" value="1"/>
</dbReference>
<dbReference type="Pfam" id="PF00026">
    <property type="entry name" value="Asp"/>
    <property type="match status" value="1"/>
</dbReference>
<dbReference type="OrthoDB" id="2563011at2759"/>
<proteinExistence type="predicted"/>
<dbReference type="InParanoid" id="A0A0H2R9Z6"/>
<evidence type="ECO:0000313" key="6">
    <source>
        <dbReference type="Proteomes" id="UP000053477"/>
    </source>
</evidence>
<feature type="compositionally biased region" description="Polar residues" evidence="1">
    <location>
        <begin position="669"/>
        <end position="683"/>
    </location>
</feature>
<feature type="compositionally biased region" description="Polar residues" evidence="1">
    <location>
        <begin position="572"/>
        <end position="606"/>
    </location>
</feature>
<protein>
    <submittedName>
        <fullName evidence="5">Acid protease</fullName>
    </submittedName>
</protein>
<evidence type="ECO:0000256" key="1">
    <source>
        <dbReference type="SAM" id="MobiDB-lite"/>
    </source>
</evidence>
<feature type="signal peptide" evidence="3">
    <location>
        <begin position="1"/>
        <end position="17"/>
    </location>
</feature>
<reference evidence="5 6" key="1">
    <citation type="submission" date="2015-04" db="EMBL/GenBank/DDBJ databases">
        <title>Complete genome sequence of Schizopora paradoxa KUC8140, a cosmopolitan wood degrader in East Asia.</title>
        <authorList>
            <consortium name="DOE Joint Genome Institute"/>
            <person name="Min B."/>
            <person name="Park H."/>
            <person name="Jang Y."/>
            <person name="Kim J.-J."/>
            <person name="Kim K.H."/>
            <person name="Pangilinan J."/>
            <person name="Lipzen A."/>
            <person name="Riley R."/>
            <person name="Grigoriev I.V."/>
            <person name="Spatafora J.W."/>
            <person name="Choi I.-G."/>
        </authorList>
    </citation>
    <scope>NUCLEOTIDE SEQUENCE [LARGE SCALE GENOMIC DNA]</scope>
    <source>
        <strain evidence="5 6">KUC8140</strain>
    </source>
</reference>
<evidence type="ECO:0000256" key="2">
    <source>
        <dbReference type="SAM" id="Phobius"/>
    </source>
</evidence>
<feature type="region of interest" description="Disordered" evidence="1">
    <location>
        <begin position="561"/>
        <end position="683"/>
    </location>
</feature>
<keyword evidence="5" id="KW-0645">Protease</keyword>
<dbReference type="AlphaFoldDB" id="A0A0H2R9Z6"/>
<feature type="transmembrane region" description="Helical" evidence="2">
    <location>
        <begin position="400"/>
        <end position="426"/>
    </location>
</feature>
<keyword evidence="6" id="KW-1185">Reference proteome</keyword>
<organism evidence="5 6">
    <name type="scientific">Schizopora paradoxa</name>
    <dbReference type="NCBI Taxonomy" id="27342"/>
    <lineage>
        <taxon>Eukaryota</taxon>
        <taxon>Fungi</taxon>
        <taxon>Dikarya</taxon>
        <taxon>Basidiomycota</taxon>
        <taxon>Agaricomycotina</taxon>
        <taxon>Agaricomycetes</taxon>
        <taxon>Hymenochaetales</taxon>
        <taxon>Schizoporaceae</taxon>
        <taxon>Schizopora</taxon>
    </lineage>
</organism>
<dbReference type="Proteomes" id="UP000053477">
    <property type="component" value="Unassembled WGS sequence"/>
</dbReference>
<keyword evidence="5" id="KW-0378">Hydrolase</keyword>
<dbReference type="Gene3D" id="2.40.70.10">
    <property type="entry name" value="Acid Proteases"/>
    <property type="match status" value="2"/>
</dbReference>
<evidence type="ECO:0000256" key="3">
    <source>
        <dbReference type="SAM" id="SignalP"/>
    </source>
</evidence>
<evidence type="ECO:0000313" key="5">
    <source>
        <dbReference type="EMBL" id="KLO06318.1"/>
    </source>
</evidence>
<evidence type="ECO:0000259" key="4">
    <source>
        <dbReference type="PROSITE" id="PS51767"/>
    </source>
</evidence>
<feature type="compositionally biased region" description="Polar residues" evidence="1">
    <location>
        <begin position="614"/>
        <end position="624"/>
    </location>
</feature>
<feature type="domain" description="Peptidase A1" evidence="4">
    <location>
        <begin position="41"/>
        <end position="383"/>
    </location>
</feature>